<dbReference type="AlphaFoldDB" id="A0A2P2NVC7"/>
<organism evidence="1">
    <name type="scientific">Rhizophora mucronata</name>
    <name type="common">Asiatic mangrove</name>
    <dbReference type="NCBI Taxonomy" id="61149"/>
    <lineage>
        <taxon>Eukaryota</taxon>
        <taxon>Viridiplantae</taxon>
        <taxon>Streptophyta</taxon>
        <taxon>Embryophyta</taxon>
        <taxon>Tracheophyta</taxon>
        <taxon>Spermatophyta</taxon>
        <taxon>Magnoliopsida</taxon>
        <taxon>eudicotyledons</taxon>
        <taxon>Gunneridae</taxon>
        <taxon>Pentapetalae</taxon>
        <taxon>rosids</taxon>
        <taxon>fabids</taxon>
        <taxon>Malpighiales</taxon>
        <taxon>Rhizophoraceae</taxon>
        <taxon>Rhizophora</taxon>
    </lineage>
</organism>
<protein>
    <submittedName>
        <fullName evidence="1">Uncharacterized protein</fullName>
    </submittedName>
</protein>
<evidence type="ECO:0000313" key="1">
    <source>
        <dbReference type="EMBL" id="MBX46462.1"/>
    </source>
</evidence>
<name>A0A2P2NVC7_RHIMU</name>
<dbReference type="EMBL" id="GGEC01065978">
    <property type="protein sequence ID" value="MBX46462.1"/>
    <property type="molecule type" value="Transcribed_RNA"/>
</dbReference>
<accession>A0A2P2NVC7</accession>
<sequence length="18" mass="2240">MNYIGKNQFNYLNFNMDL</sequence>
<reference evidence="1" key="1">
    <citation type="submission" date="2018-02" db="EMBL/GenBank/DDBJ databases">
        <title>Rhizophora mucronata_Transcriptome.</title>
        <authorList>
            <person name="Meera S.P."/>
            <person name="Sreeshan A."/>
            <person name="Augustine A."/>
        </authorList>
    </citation>
    <scope>NUCLEOTIDE SEQUENCE</scope>
    <source>
        <tissue evidence="1">Leaf</tissue>
    </source>
</reference>
<proteinExistence type="predicted"/>